<dbReference type="Pfam" id="PF00072">
    <property type="entry name" value="Response_reg"/>
    <property type="match status" value="1"/>
</dbReference>
<keyword evidence="1" id="KW-0597">Phosphoprotein</keyword>
<dbReference type="Proteomes" id="UP000642920">
    <property type="component" value="Unassembled WGS sequence"/>
</dbReference>
<name>A0A937A574_9BACT</name>
<dbReference type="Gene3D" id="2.40.50.1020">
    <property type="entry name" value="LytTr DNA-binding domain"/>
    <property type="match status" value="1"/>
</dbReference>
<evidence type="ECO:0000313" key="5">
    <source>
        <dbReference type="Proteomes" id="UP000642920"/>
    </source>
</evidence>
<dbReference type="PROSITE" id="PS50930">
    <property type="entry name" value="HTH_LYTTR"/>
    <property type="match status" value="1"/>
</dbReference>
<feature type="domain" description="Response regulatory" evidence="2">
    <location>
        <begin position="2"/>
        <end position="115"/>
    </location>
</feature>
<dbReference type="EMBL" id="JAERQG010000001">
    <property type="protein sequence ID" value="MBL0763837.1"/>
    <property type="molecule type" value="Genomic_DNA"/>
</dbReference>
<dbReference type="InterPro" id="IPR011006">
    <property type="entry name" value="CheY-like_superfamily"/>
</dbReference>
<dbReference type="Gene3D" id="3.40.50.2300">
    <property type="match status" value="1"/>
</dbReference>
<dbReference type="PROSITE" id="PS50110">
    <property type="entry name" value="RESPONSE_REGULATORY"/>
    <property type="match status" value="1"/>
</dbReference>
<dbReference type="GO" id="GO:0000156">
    <property type="term" value="F:phosphorelay response regulator activity"/>
    <property type="evidence" value="ECO:0007669"/>
    <property type="project" value="InterPro"/>
</dbReference>
<keyword evidence="5" id="KW-1185">Reference proteome</keyword>
<gene>
    <name evidence="4" type="ORF">JKP34_01160</name>
</gene>
<dbReference type="Pfam" id="PF04397">
    <property type="entry name" value="LytTR"/>
    <property type="match status" value="1"/>
</dbReference>
<reference evidence="4" key="1">
    <citation type="submission" date="2021-01" db="EMBL/GenBank/DDBJ databases">
        <title>Marivirga sp. nov., isolated from intertidal surface sediments.</title>
        <authorList>
            <person name="Zhang M."/>
        </authorList>
    </citation>
    <scope>NUCLEOTIDE SEQUENCE</scope>
    <source>
        <strain evidence="4">SM1354</strain>
    </source>
</reference>
<dbReference type="InterPro" id="IPR046947">
    <property type="entry name" value="LytR-like"/>
</dbReference>
<feature type="modified residue" description="4-aspartylphosphate" evidence="1">
    <location>
        <position position="55"/>
    </location>
</feature>
<feature type="domain" description="HTH LytTR-type" evidence="3">
    <location>
        <begin position="145"/>
        <end position="252"/>
    </location>
</feature>
<accession>A0A937A574</accession>
<protein>
    <submittedName>
        <fullName evidence="4">Response regulator transcription factor</fullName>
    </submittedName>
</protein>
<dbReference type="AlphaFoldDB" id="A0A937A574"/>
<dbReference type="SUPFAM" id="SSF52172">
    <property type="entry name" value="CheY-like"/>
    <property type="match status" value="1"/>
</dbReference>
<dbReference type="RefSeq" id="WP_201916854.1">
    <property type="nucleotide sequence ID" value="NZ_JAERQG010000001.1"/>
</dbReference>
<dbReference type="SMART" id="SM00850">
    <property type="entry name" value="LytTR"/>
    <property type="match status" value="1"/>
</dbReference>
<dbReference type="InterPro" id="IPR001789">
    <property type="entry name" value="Sig_transdc_resp-reg_receiver"/>
</dbReference>
<dbReference type="FunFam" id="3.40.50.2300:FF:000361">
    <property type="entry name" value="Two-component system response regulator"/>
    <property type="match status" value="1"/>
</dbReference>
<dbReference type="SMART" id="SM00448">
    <property type="entry name" value="REC"/>
    <property type="match status" value="1"/>
</dbReference>
<organism evidence="4 5">
    <name type="scientific">Marivirga atlantica</name>
    <dbReference type="NCBI Taxonomy" id="1548457"/>
    <lineage>
        <taxon>Bacteria</taxon>
        <taxon>Pseudomonadati</taxon>
        <taxon>Bacteroidota</taxon>
        <taxon>Cytophagia</taxon>
        <taxon>Cytophagales</taxon>
        <taxon>Marivirgaceae</taxon>
        <taxon>Marivirga</taxon>
    </lineage>
</organism>
<evidence type="ECO:0000259" key="2">
    <source>
        <dbReference type="PROSITE" id="PS50110"/>
    </source>
</evidence>
<evidence type="ECO:0000313" key="4">
    <source>
        <dbReference type="EMBL" id="MBL0763837.1"/>
    </source>
</evidence>
<dbReference type="GO" id="GO:0003677">
    <property type="term" value="F:DNA binding"/>
    <property type="evidence" value="ECO:0007669"/>
    <property type="project" value="InterPro"/>
</dbReference>
<dbReference type="PANTHER" id="PTHR37299">
    <property type="entry name" value="TRANSCRIPTIONAL REGULATOR-RELATED"/>
    <property type="match status" value="1"/>
</dbReference>
<evidence type="ECO:0000259" key="3">
    <source>
        <dbReference type="PROSITE" id="PS50930"/>
    </source>
</evidence>
<proteinExistence type="predicted"/>
<comment type="caution">
    <text evidence="4">The sequence shown here is derived from an EMBL/GenBank/DDBJ whole genome shotgun (WGS) entry which is preliminary data.</text>
</comment>
<dbReference type="InterPro" id="IPR007492">
    <property type="entry name" value="LytTR_DNA-bd_dom"/>
</dbReference>
<sequence length="252" mass="29138">MTVLIIEDEIPAQERLKKQLLTIDDEVEIVACLDSVKKAIQWLNDNSHPDLLFLDIQLADGLSFSIFDSISTDKPIIFCTAYDEYAIQAFKLNSVDYLLKPIAQEDLESALDKFKKLHADKTPSIDMKALQQMLSSPTQNYKKRFMVKIGDKIKSVETKSISFFYSEQKATFFQTTEQKKYLIDYTLDQLQELIDPSTFFRLNRKYITSLEAISEVFAYSNSRLKVKLKNCDDQDILVSREKVAKLKDWLDA</sequence>
<dbReference type="PANTHER" id="PTHR37299:SF1">
    <property type="entry name" value="STAGE 0 SPORULATION PROTEIN A HOMOLOG"/>
    <property type="match status" value="1"/>
</dbReference>
<evidence type="ECO:0000256" key="1">
    <source>
        <dbReference type="PROSITE-ProRule" id="PRU00169"/>
    </source>
</evidence>